<feature type="transmembrane region" description="Helical" evidence="1">
    <location>
        <begin position="36"/>
        <end position="55"/>
    </location>
</feature>
<keyword evidence="1" id="KW-1133">Transmembrane helix</keyword>
<protein>
    <recommendedName>
        <fullName evidence="4">Transmembrane protein</fullName>
    </recommendedName>
</protein>
<keyword evidence="1" id="KW-0472">Membrane</keyword>
<gene>
    <name evidence="2" type="ORF">DCAF_LOCUS21449</name>
</gene>
<keyword evidence="3" id="KW-1185">Reference proteome</keyword>
<dbReference type="AlphaFoldDB" id="A0AAV1SEN6"/>
<evidence type="ECO:0000256" key="1">
    <source>
        <dbReference type="SAM" id="Phobius"/>
    </source>
</evidence>
<sequence length="105" mass="11695">MPAASNTGMIDEFEENKFAFKRKKFRSVLTKVPRPLFGALVGLSSLSILAIITFMGGPGSRSIAHAILRHRKLLVELESIRIVTSARRLGTYVHGLWSEDADEHM</sequence>
<evidence type="ECO:0000313" key="3">
    <source>
        <dbReference type="Proteomes" id="UP001314170"/>
    </source>
</evidence>
<accession>A0AAV1SEN6</accession>
<evidence type="ECO:0000313" key="2">
    <source>
        <dbReference type="EMBL" id="CAK7348743.1"/>
    </source>
</evidence>
<name>A0AAV1SEN6_9ROSI</name>
<dbReference type="EMBL" id="CAWUPB010001173">
    <property type="protein sequence ID" value="CAK7348743.1"/>
    <property type="molecule type" value="Genomic_DNA"/>
</dbReference>
<organism evidence="2 3">
    <name type="scientific">Dovyalis caffra</name>
    <dbReference type="NCBI Taxonomy" id="77055"/>
    <lineage>
        <taxon>Eukaryota</taxon>
        <taxon>Viridiplantae</taxon>
        <taxon>Streptophyta</taxon>
        <taxon>Embryophyta</taxon>
        <taxon>Tracheophyta</taxon>
        <taxon>Spermatophyta</taxon>
        <taxon>Magnoliopsida</taxon>
        <taxon>eudicotyledons</taxon>
        <taxon>Gunneridae</taxon>
        <taxon>Pentapetalae</taxon>
        <taxon>rosids</taxon>
        <taxon>fabids</taxon>
        <taxon>Malpighiales</taxon>
        <taxon>Salicaceae</taxon>
        <taxon>Flacourtieae</taxon>
        <taxon>Dovyalis</taxon>
    </lineage>
</organism>
<evidence type="ECO:0008006" key="4">
    <source>
        <dbReference type="Google" id="ProtNLM"/>
    </source>
</evidence>
<keyword evidence="1" id="KW-0812">Transmembrane</keyword>
<comment type="caution">
    <text evidence="2">The sequence shown here is derived from an EMBL/GenBank/DDBJ whole genome shotgun (WGS) entry which is preliminary data.</text>
</comment>
<proteinExistence type="predicted"/>
<reference evidence="2 3" key="1">
    <citation type="submission" date="2024-01" db="EMBL/GenBank/DDBJ databases">
        <authorList>
            <person name="Waweru B."/>
        </authorList>
    </citation>
    <scope>NUCLEOTIDE SEQUENCE [LARGE SCALE GENOMIC DNA]</scope>
</reference>
<dbReference type="Proteomes" id="UP001314170">
    <property type="component" value="Unassembled WGS sequence"/>
</dbReference>